<reference evidence="2" key="2">
    <citation type="submission" date="2011-01" db="EMBL/GenBank/DDBJ databases">
        <authorList>
            <person name="Lassance J.-M."/>
            <person name="Bogdanowicz S.M."/>
            <person name="Harrison R.G."/>
        </authorList>
    </citation>
    <scope>NUCLEOTIDE SEQUENCE</scope>
    <source>
        <strain evidence="2">E</strain>
    </source>
</reference>
<evidence type="ECO:0000313" key="2">
    <source>
        <dbReference type="EMBL" id="AEP81690.1"/>
    </source>
</evidence>
<dbReference type="EMBL" id="HQ874160">
    <property type="protein sequence ID" value="AEP81695.1"/>
    <property type="molecule type" value="Genomic_DNA"/>
</dbReference>
<gene>
    <name evidence="2" type="primary">OR1</name>
</gene>
<sequence>MQYKISIKAVGLAAVGVSTMTGILKTTFSYYAFLQTMGD</sequence>
<dbReference type="EMBL" id="HQ874154">
    <property type="protein sequence ID" value="AEP81689.1"/>
    <property type="molecule type" value="Genomic_DNA"/>
</dbReference>
<keyword evidence="1" id="KW-1133">Transmembrane helix</keyword>
<keyword evidence="1" id="KW-0472">Membrane</keyword>
<dbReference type="EMBL" id="HQ874155">
    <property type="protein sequence ID" value="AEP81690.1"/>
    <property type="molecule type" value="Genomic_DNA"/>
</dbReference>
<reference evidence="2" key="1">
    <citation type="journal article" date="2011" name="Evolution">
        <title>Gene genealogies reveal differentiation at sex pheromone olfactory receptor loci in pheromone strains of the European corn borer, Ostrinia nubilalis.</title>
        <authorList>
            <person name="Lassance J.M."/>
            <person name="Bogdanowicz S.M."/>
            <person name="Wanner K.W."/>
            <person name="Lofstedt C."/>
            <person name="Harrison R.G."/>
        </authorList>
    </citation>
    <scope>NUCLEOTIDE SEQUENCE</scope>
    <source>
        <strain evidence="2">E</strain>
    </source>
</reference>
<proteinExistence type="predicted"/>
<evidence type="ECO:0000256" key="1">
    <source>
        <dbReference type="SAM" id="Phobius"/>
    </source>
</evidence>
<protein>
    <submittedName>
        <fullName evidence="2">Olfactory receptor 1</fullName>
    </submittedName>
</protein>
<feature type="transmembrane region" description="Helical" evidence="1">
    <location>
        <begin position="12"/>
        <end position="33"/>
    </location>
</feature>
<name>G4WQ21_OSTNU</name>
<organism evidence="2">
    <name type="scientific">Ostrinia nubilalis</name>
    <name type="common">European corn borer</name>
    <name type="synonym">Pyralis nubilalis</name>
    <dbReference type="NCBI Taxonomy" id="29057"/>
    <lineage>
        <taxon>Eukaryota</taxon>
        <taxon>Metazoa</taxon>
        <taxon>Ecdysozoa</taxon>
        <taxon>Arthropoda</taxon>
        <taxon>Hexapoda</taxon>
        <taxon>Insecta</taxon>
        <taxon>Pterygota</taxon>
        <taxon>Neoptera</taxon>
        <taxon>Endopterygota</taxon>
        <taxon>Lepidoptera</taxon>
        <taxon>Glossata</taxon>
        <taxon>Ditrysia</taxon>
        <taxon>Pyraloidea</taxon>
        <taxon>Crambidae</taxon>
        <taxon>Pyraustinae</taxon>
        <taxon>Ostrinia</taxon>
    </lineage>
</organism>
<keyword evidence="1" id="KW-0812">Transmembrane</keyword>
<keyword evidence="2" id="KW-0675">Receptor</keyword>
<accession>G4WQ21</accession>
<dbReference type="AlphaFoldDB" id="G4WQ21"/>
<dbReference type="EMBL" id="HQ874156">
    <property type="protein sequence ID" value="AEP81691.1"/>
    <property type="molecule type" value="Genomic_DNA"/>
</dbReference>